<feature type="transmembrane region" description="Helical" evidence="1">
    <location>
        <begin position="133"/>
        <end position="152"/>
    </location>
</feature>
<gene>
    <name evidence="2" type="ORF">A2876_03925</name>
</gene>
<sequence>MWWVRVSIIVAAFFVGSFGLWRGMREEHKQEEIINLALGLAGLGIIGWLLVGAWGILLGWILAMSWFVKRYEWSWWEWLDSVGESGMSVGLVLAGGWGSVKLAAVFAGGILVTWLVKTSYRRIRWYKSGRRGAVGLAAVVCFGLAQMMVAKSSGRVIYLGGWELAQWAGLWVMIAAVTTLYLRAGHRVTQDIGGIWRRK</sequence>
<feature type="transmembrane region" description="Helical" evidence="1">
    <location>
        <begin position="36"/>
        <end position="68"/>
    </location>
</feature>
<dbReference type="Proteomes" id="UP000178176">
    <property type="component" value="Unassembled WGS sequence"/>
</dbReference>
<feature type="transmembrane region" description="Helical" evidence="1">
    <location>
        <begin position="164"/>
        <end position="182"/>
    </location>
</feature>
<keyword evidence="1" id="KW-0472">Membrane</keyword>
<proteinExistence type="predicted"/>
<evidence type="ECO:0000313" key="3">
    <source>
        <dbReference type="Proteomes" id="UP000178176"/>
    </source>
</evidence>
<keyword evidence="1" id="KW-0812">Transmembrane</keyword>
<accession>A0A1F4YD53</accession>
<feature type="transmembrane region" description="Helical" evidence="1">
    <location>
        <begin position="6"/>
        <end position="24"/>
    </location>
</feature>
<dbReference type="EMBL" id="MEXH01000027">
    <property type="protein sequence ID" value="OGC91872.1"/>
    <property type="molecule type" value="Genomic_DNA"/>
</dbReference>
<feature type="transmembrane region" description="Helical" evidence="1">
    <location>
        <begin position="88"/>
        <end position="112"/>
    </location>
</feature>
<dbReference type="AlphaFoldDB" id="A0A1F4YD53"/>
<name>A0A1F4YD53_9BACT</name>
<evidence type="ECO:0000313" key="2">
    <source>
        <dbReference type="EMBL" id="OGC91872.1"/>
    </source>
</evidence>
<comment type="caution">
    <text evidence="2">The sequence shown here is derived from an EMBL/GenBank/DDBJ whole genome shotgun (WGS) entry which is preliminary data.</text>
</comment>
<evidence type="ECO:0000256" key="1">
    <source>
        <dbReference type="SAM" id="Phobius"/>
    </source>
</evidence>
<organism evidence="2 3">
    <name type="scientific">Candidatus Amesbacteria bacterium RIFCSPHIGHO2_01_FULL_48_32b</name>
    <dbReference type="NCBI Taxonomy" id="1797253"/>
    <lineage>
        <taxon>Bacteria</taxon>
        <taxon>Candidatus Amesiibacteriota</taxon>
    </lineage>
</organism>
<keyword evidence="1" id="KW-1133">Transmembrane helix</keyword>
<protein>
    <submittedName>
        <fullName evidence="2">Uncharacterized protein</fullName>
    </submittedName>
</protein>
<reference evidence="2 3" key="1">
    <citation type="journal article" date="2016" name="Nat. Commun.">
        <title>Thousands of microbial genomes shed light on interconnected biogeochemical processes in an aquifer system.</title>
        <authorList>
            <person name="Anantharaman K."/>
            <person name="Brown C.T."/>
            <person name="Hug L.A."/>
            <person name="Sharon I."/>
            <person name="Castelle C.J."/>
            <person name="Probst A.J."/>
            <person name="Thomas B.C."/>
            <person name="Singh A."/>
            <person name="Wilkins M.J."/>
            <person name="Karaoz U."/>
            <person name="Brodie E.L."/>
            <person name="Williams K.H."/>
            <person name="Hubbard S.S."/>
            <person name="Banfield J.F."/>
        </authorList>
    </citation>
    <scope>NUCLEOTIDE SEQUENCE [LARGE SCALE GENOMIC DNA]</scope>
</reference>